<protein>
    <submittedName>
        <fullName evidence="2">Extensin family protein</fullName>
    </submittedName>
</protein>
<dbReference type="AlphaFoldDB" id="A0A4U1JU87"/>
<comment type="caution">
    <text evidence="2">The sequence shown here is derived from an EMBL/GenBank/DDBJ whole genome shotgun (WGS) entry which is preliminary data.</text>
</comment>
<dbReference type="EMBL" id="SWJZ01000016">
    <property type="protein sequence ID" value="TKD22787.1"/>
    <property type="molecule type" value="Genomic_DNA"/>
</dbReference>
<feature type="domain" description="Extensin-like C-terminal" evidence="1">
    <location>
        <begin position="14"/>
        <end position="168"/>
    </location>
</feature>
<gene>
    <name evidence="2" type="ORF">FBT96_05295</name>
</gene>
<organism evidence="2 3">
    <name type="scientific">Rhodobacter capsulatus</name>
    <name type="common">Rhodopseudomonas capsulata</name>
    <dbReference type="NCBI Taxonomy" id="1061"/>
    <lineage>
        <taxon>Bacteria</taxon>
        <taxon>Pseudomonadati</taxon>
        <taxon>Pseudomonadota</taxon>
        <taxon>Alphaproteobacteria</taxon>
        <taxon>Rhodobacterales</taxon>
        <taxon>Rhodobacter group</taxon>
        <taxon>Rhodobacter</taxon>
    </lineage>
</organism>
<dbReference type="Pfam" id="PF06904">
    <property type="entry name" value="Extensin-like_C"/>
    <property type="match status" value="1"/>
</dbReference>
<evidence type="ECO:0000259" key="1">
    <source>
        <dbReference type="Pfam" id="PF06904"/>
    </source>
</evidence>
<sequence length="168" mass="17742">MPGLIGQEVAPIGNGGRGSGCGIAAPVKITAVSGIRLTQPMTVDCATATAFKRWIDRGIVPAVGGKGGGIAKLDVGPGYVCRPRNNQRGAKLSEHGRGKAIDLMGLVLKNGQSLDVERGWKSQPRIFKSIHASACGVFGTVLGPKADRFHLNHIHVDTMHYRSGTYCR</sequence>
<name>A0A4U1JU87_RHOCA</name>
<accession>A0A4U1JU87</accession>
<dbReference type="Proteomes" id="UP000310597">
    <property type="component" value="Unassembled WGS sequence"/>
</dbReference>
<evidence type="ECO:0000313" key="3">
    <source>
        <dbReference type="Proteomes" id="UP000310597"/>
    </source>
</evidence>
<evidence type="ECO:0000313" key="2">
    <source>
        <dbReference type="EMBL" id="TKD22787.1"/>
    </source>
</evidence>
<proteinExistence type="predicted"/>
<dbReference type="OrthoDB" id="9809788at2"/>
<dbReference type="InterPro" id="IPR009683">
    <property type="entry name" value="Extensin-like_C"/>
</dbReference>
<reference evidence="2 3" key="1">
    <citation type="submission" date="2019-04" db="EMBL/GenBank/DDBJ databases">
        <title>Draft Whole-Genome sequence of the purple photosynthetic bacterium Rhodobacter capsulatus SP108 with an indigenous class A beta-lactamase.</title>
        <authorList>
            <person name="Robertson S."/>
            <person name="Meyer T.E."/>
            <person name="Kyndt J.A."/>
        </authorList>
    </citation>
    <scope>NUCLEOTIDE SEQUENCE [LARGE SCALE GENOMIC DNA]</scope>
    <source>
        <strain evidence="2 3">SP108</strain>
    </source>
</reference>